<sequence length="272" mass="30364">MGVDKICVFKLKNRLFMVAAGLLKYDIGFAVASLSCSVGDSLMAVRPVYVPRSDQPGVTVHELEFEWFPGFSTAQKQRSIRSLHAAAQSEGIEPVLEISSKSPEELGVSLSAFHLSLPDAAEGRTFLVETAFQGSKVFERGGPFTDLLKGTSREAKKDERLKNSGRLIRFEFQGTTWPLEPRTYFYDWLYLSALRQQPGLDQRLVDYRGFTDIEFNPKKSINCQAYSAALYVSILASGQSESILTSPETFLEMLRDEYAARDAQLARQHGLA</sequence>
<evidence type="ECO:0000313" key="1">
    <source>
        <dbReference type="EMBL" id="QDV16888.1"/>
    </source>
</evidence>
<accession>A0A518FKL3</accession>
<dbReference type="Pfam" id="PF22397">
    <property type="entry name" value="NADAR-DarT1"/>
    <property type="match status" value="1"/>
</dbReference>
<dbReference type="Proteomes" id="UP000320839">
    <property type="component" value="Chromosome"/>
</dbReference>
<protein>
    <submittedName>
        <fullName evidence="1">Uncharacterized protein</fullName>
    </submittedName>
</protein>
<evidence type="ECO:0000313" key="2">
    <source>
        <dbReference type="Proteomes" id="UP000320839"/>
    </source>
</evidence>
<gene>
    <name evidence="1" type="ORF">Pan153_15220</name>
</gene>
<name>A0A518FKL3_9PLAN</name>
<reference evidence="1 2" key="1">
    <citation type="submission" date="2019-02" db="EMBL/GenBank/DDBJ databases">
        <title>Deep-cultivation of Planctomycetes and their phenomic and genomic characterization uncovers novel biology.</title>
        <authorList>
            <person name="Wiegand S."/>
            <person name="Jogler M."/>
            <person name="Boedeker C."/>
            <person name="Pinto D."/>
            <person name="Vollmers J."/>
            <person name="Rivas-Marin E."/>
            <person name="Kohn T."/>
            <person name="Peeters S.H."/>
            <person name="Heuer A."/>
            <person name="Rast P."/>
            <person name="Oberbeckmann S."/>
            <person name="Bunk B."/>
            <person name="Jeske O."/>
            <person name="Meyerdierks A."/>
            <person name="Storesund J.E."/>
            <person name="Kallscheuer N."/>
            <person name="Luecker S."/>
            <person name="Lage O.M."/>
            <person name="Pohl T."/>
            <person name="Merkel B.J."/>
            <person name="Hornburger P."/>
            <person name="Mueller R.-W."/>
            <person name="Bruemmer F."/>
            <person name="Labrenz M."/>
            <person name="Spormann A.M."/>
            <person name="Op den Camp H."/>
            <person name="Overmann J."/>
            <person name="Amann R."/>
            <person name="Jetten M.S.M."/>
            <person name="Mascher T."/>
            <person name="Medema M.H."/>
            <person name="Devos D.P."/>
            <person name="Kaster A.-K."/>
            <person name="Ovreas L."/>
            <person name="Rohde M."/>
            <person name="Galperin M.Y."/>
            <person name="Jogler C."/>
        </authorList>
    </citation>
    <scope>NUCLEOTIDE SEQUENCE [LARGE SCALE GENOMIC DNA]</scope>
    <source>
        <strain evidence="1 2">Pan153</strain>
    </source>
</reference>
<dbReference type="InterPro" id="IPR053913">
    <property type="entry name" value="NADAR-DarT1"/>
</dbReference>
<organism evidence="1 2">
    <name type="scientific">Gimesia panareensis</name>
    <dbReference type="NCBI Taxonomy" id="2527978"/>
    <lineage>
        <taxon>Bacteria</taxon>
        <taxon>Pseudomonadati</taxon>
        <taxon>Planctomycetota</taxon>
        <taxon>Planctomycetia</taxon>
        <taxon>Planctomycetales</taxon>
        <taxon>Planctomycetaceae</taxon>
        <taxon>Gimesia</taxon>
    </lineage>
</organism>
<dbReference type="EMBL" id="CP036317">
    <property type="protein sequence ID" value="QDV16888.1"/>
    <property type="molecule type" value="Genomic_DNA"/>
</dbReference>
<dbReference type="AlphaFoldDB" id="A0A518FKL3"/>
<proteinExistence type="predicted"/>